<name>A0ABU9E6K5_9BACT</name>
<dbReference type="Gene3D" id="3.90.132.10">
    <property type="entry name" value="Leishmanolysin , domain 2"/>
    <property type="match status" value="1"/>
</dbReference>
<comment type="cofactor">
    <cofactor evidence="1">
        <name>Zn(2+)</name>
        <dbReference type="ChEBI" id="CHEBI:29105"/>
    </cofactor>
</comment>
<dbReference type="InterPro" id="IPR013783">
    <property type="entry name" value="Ig-like_fold"/>
</dbReference>
<dbReference type="Proteomes" id="UP001484239">
    <property type="component" value="Unassembled WGS sequence"/>
</dbReference>
<evidence type="ECO:0000313" key="11">
    <source>
        <dbReference type="Proteomes" id="UP001484239"/>
    </source>
</evidence>
<feature type="domain" description="BIG2" evidence="9">
    <location>
        <begin position="30"/>
        <end position="110"/>
    </location>
</feature>
<dbReference type="Pfam" id="PF02368">
    <property type="entry name" value="Big_2"/>
    <property type="match status" value="1"/>
</dbReference>
<evidence type="ECO:0000256" key="3">
    <source>
        <dbReference type="ARBA" id="ARBA00022723"/>
    </source>
</evidence>
<gene>
    <name evidence="10" type="ORF">WI372_01820</name>
</gene>
<evidence type="ECO:0000256" key="2">
    <source>
        <dbReference type="ARBA" id="ARBA00022670"/>
    </source>
</evidence>
<dbReference type="PROSITE" id="PS51257">
    <property type="entry name" value="PROKAR_LIPOPROTEIN"/>
    <property type="match status" value="1"/>
</dbReference>
<dbReference type="InterPro" id="IPR003343">
    <property type="entry name" value="Big_2"/>
</dbReference>
<dbReference type="SUPFAM" id="SSF55486">
    <property type="entry name" value="Metalloproteases ('zincins'), catalytic domain"/>
    <property type="match status" value="1"/>
</dbReference>
<keyword evidence="8" id="KW-0732">Signal</keyword>
<keyword evidence="3" id="KW-0479">Metal-binding</keyword>
<evidence type="ECO:0000259" key="9">
    <source>
        <dbReference type="SMART" id="SM00635"/>
    </source>
</evidence>
<dbReference type="Gene3D" id="2.60.40.1080">
    <property type="match status" value="1"/>
</dbReference>
<dbReference type="Pfam" id="PF01457">
    <property type="entry name" value="Peptidase_M8"/>
    <property type="match status" value="1"/>
</dbReference>
<evidence type="ECO:0000313" key="10">
    <source>
        <dbReference type="EMBL" id="MEK9499717.1"/>
    </source>
</evidence>
<dbReference type="InterPro" id="IPR008964">
    <property type="entry name" value="Invasin/intimin_cell_adhesion"/>
</dbReference>
<dbReference type="SUPFAM" id="SSF49373">
    <property type="entry name" value="Invasin/intimin cell-adhesion fragments"/>
    <property type="match status" value="4"/>
</dbReference>
<dbReference type="Gene3D" id="2.60.40.10">
    <property type="entry name" value="Immunoglobulins"/>
    <property type="match status" value="2"/>
</dbReference>
<protein>
    <submittedName>
        <fullName evidence="10">Leishmanolysin-related zinc metalloendopeptidase</fullName>
    </submittedName>
</protein>
<reference evidence="10 11" key="1">
    <citation type="submission" date="2024-02" db="EMBL/GenBank/DDBJ databases">
        <title>A novel Gemmatimonadota bacterium.</title>
        <authorList>
            <person name="Du Z.-J."/>
            <person name="Ye Y.-Q."/>
        </authorList>
    </citation>
    <scope>NUCLEOTIDE SEQUENCE [LARGE SCALE GENOMIC DNA]</scope>
    <source>
        <strain evidence="10 11">DH-20</strain>
    </source>
</reference>
<comment type="caution">
    <text evidence="10">The sequence shown here is derived from an EMBL/GenBank/DDBJ whole genome shotgun (WGS) entry which is preliminary data.</text>
</comment>
<sequence length="715" mass="74035">MLRRPLRTLPPVLVLAAAVAACDSGPPPPRPTTVQITPGQHDFDALGDSRTFSAVVFDQNGDTMRTAVAWSSSDPAVASVDLNGLVRSVGNGTAVIRVESDDASGRADVRVEQVVADFRKDRGDAQQAQVGAELLEPIQVRVRDPRGGPIAGMMVDFSVEAGEGSVDPPSVATDADGRAAAVWTMGTTAGAPQQARATLRGSSLPTVAFSASNFAGPPAQMRELSGGGQTGLVDTGLAVPLSVAVLDAFDNPRVTSVTFTVTAGGGSVSQQTVSTGFLGVASTTWTLGPDAGEQRVVATSGDLTVEFVATAAETAGPPASIEAVFVDKPQGLAGFIIPEPISVVVRDAVGIGVEGVEVTFTATEGLTGPGTTTTNRSGVAATAWLLGNRVGEQTLEVTTPGVAPFMLAGDALDPGPVCDLEPVDPSGFDIDLCFTTPVNATIEAAFVEAKERWEAIIVGDLVDVGGLPNAGEVCLGDPAAPLMRGLVLDDLIIYASVVEIDGEFNVLGSASPCYIRNSNDLTTIGFMRFDVADLDRLAANGQLADVILHEMGHVLGIGTLWERKSLLQNKATPDQTPPGPDTHFSGAMAIGAFDTSGGTDRSVGQKVPVENVGRGGSINGHWRESTMDRELMTPFLDAGGPNPLSIISIQSLADLGYTVSNDAADAYTVTNVDGAPGLQSERRGIWIIEEQLSVPLRVVDEATGRVIRILPPPNH</sequence>
<evidence type="ECO:0000256" key="5">
    <source>
        <dbReference type="ARBA" id="ARBA00022833"/>
    </source>
</evidence>
<keyword evidence="5" id="KW-0862">Zinc</keyword>
<accession>A0ABU9E6K5</accession>
<evidence type="ECO:0000256" key="1">
    <source>
        <dbReference type="ARBA" id="ARBA00001947"/>
    </source>
</evidence>
<feature type="signal peptide" evidence="8">
    <location>
        <begin position="1"/>
        <end position="20"/>
    </location>
</feature>
<keyword evidence="6" id="KW-0482">Metalloprotease</keyword>
<organism evidence="10 11">
    <name type="scientific">Gaopeijia maritima</name>
    <dbReference type="NCBI Taxonomy" id="3119007"/>
    <lineage>
        <taxon>Bacteria</taxon>
        <taxon>Pseudomonadati</taxon>
        <taxon>Gemmatimonadota</taxon>
        <taxon>Longimicrobiia</taxon>
        <taxon>Gaopeijiales</taxon>
        <taxon>Gaopeijiaceae</taxon>
        <taxon>Gaopeijia</taxon>
    </lineage>
</organism>
<evidence type="ECO:0000256" key="6">
    <source>
        <dbReference type="ARBA" id="ARBA00023049"/>
    </source>
</evidence>
<dbReference type="RefSeq" id="WP_405278281.1">
    <property type="nucleotide sequence ID" value="NZ_JBBHLI010000001.1"/>
</dbReference>
<dbReference type="EMBL" id="JBBHLI010000001">
    <property type="protein sequence ID" value="MEK9499717.1"/>
    <property type="molecule type" value="Genomic_DNA"/>
</dbReference>
<keyword evidence="4" id="KW-0378">Hydrolase</keyword>
<evidence type="ECO:0000256" key="4">
    <source>
        <dbReference type="ARBA" id="ARBA00022801"/>
    </source>
</evidence>
<proteinExistence type="predicted"/>
<feature type="chain" id="PRO_5045727400" evidence="8">
    <location>
        <begin position="21"/>
        <end position="715"/>
    </location>
</feature>
<feature type="region of interest" description="Disordered" evidence="7">
    <location>
        <begin position="597"/>
        <end position="622"/>
    </location>
</feature>
<evidence type="ECO:0000256" key="7">
    <source>
        <dbReference type="SAM" id="MobiDB-lite"/>
    </source>
</evidence>
<dbReference type="SMART" id="SM00635">
    <property type="entry name" value="BID_2"/>
    <property type="match status" value="1"/>
</dbReference>
<evidence type="ECO:0000256" key="8">
    <source>
        <dbReference type="SAM" id="SignalP"/>
    </source>
</evidence>
<keyword evidence="11" id="KW-1185">Reference proteome</keyword>
<keyword evidence="2" id="KW-0645">Protease</keyword>
<dbReference type="InterPro" id="IPR001577">
    <property type="entry name" value="Peptidase_M8"/>
</dbReference>